<name>A0A2U8PEA1_9BRAD</name>
<gene>
    <name evidence="3" type="ORF">CIT37_31130</name>
</gene>
<evidence type="ECO:0000256" key="1">
    <source>
        <dbReference type="PROSITE-ProRule" id="PRU00169"/>
    </source>
</evidence>
<sequence>MADGLSVFLVEDEALIRMMIADMVVELGHHVVAEADNVRDASAFAMTAQYDMAILDINLMGVYVDPVADLIERRGKPFMFATGYGPELLPSLLRRRPILRKPIAMDQLKAMIDSMFPGARSKRRTE</sequence>
<dbReference type="SMART" id="SM00448">
    <property type="entry name" value="REC"/>
    <property type="match status" value="1"/>
</dbReference>
<evidence type="ECO:0000313" key="3">
    <source>
        <dbReference type="EMBL" id="AWL96093.1"/>
    </source>
</evidence>
<dbReference type="InterPro" id="IPR011006">
    <property type="entry name" value="CheY-like_superfamily"/>
</dbReference>
<feature type="domain" description="Response regulatory" evidence="2">
    <location>
        <begin position="6"/>
        <end position="116"/>
    </location>
</feature>
<dbReference type="GO" id="GO:0000160">
    <property type="term" value="P:phosphorelay signal transduction system"/>
    <property type="evidence" value="ECO:0007669"/>
    <property type="project" value="InterPro"/>
</dbReference>
<proteinExistence type="predicted"/>
<protein>
    <recommendedName>
        <fullName evidence="2">Response regulatory domain-containing protein</fullName>
    </recommendedName>
</protein>
<dbReference type="PROSITE" id="PS50110">
    <property type="entry name" value="RESPONSE_REGULATORY"/>
    <property type="match status" value="1"/>
</dbReference>
<keyword evidence="1" id="KW-0597">Phosphoprotein</keyword>
<dbReference type="Gene3D" id="3.40.50.2300">
    <property type="match status" value="1"/>
</dbReference>
<reference evidence="3 4" key="1">
    <citation type="journal article" date="2014" name="Int. J. Syst. Evol. Microbiol.">
        <title>Bradyrhizobium ottawaense sp. nov., a symbiotic nitrogen fixing bacterium from root nodules of soybeans in Canada.</title>
        <authorList>
            <person name="Yu X."/>
            <person name="Cloutier S."/>
            <person name="Tambong J.T."/>
            <person name="Bromfield E.S."/>
        </authorList>
    </citation>
    <scope>NUCLEOTIDE SEQUENCE [LARGE SCALE GENOMIC DNA]</scope>
    <source>
        <strain evidence="3 4">OO99</strain>
    </source>
</reference>
<evidence type="ECO:0000313" key="4">
    <source>
        <dbReference type="Proteomes" id="UP000215703"/>
    </source>
</evidence>
<accession>A0A2U8PEA1</accession>
<reference evidence="3 4" key="2">
    <citation type="journal article" date="2017" name="Syst. Appl. Microbiol.">
        <title>Soybeans inoculated with root zone soils of Canadian native legumes harbour diverse and novel Bradyrhizobium spp. that possess agricultural potential.</title>
        <authorList>
            <person name="Bromfield E.S.P."/>
            <person name="Cloutier S."/>
            <person name="Tambong J.T."/>
            <person name="Tran Thi T.V."/>
        </authorList>
    </citation>
    <scope>NUCLEOTIDE SEQUENCE [LARGE SCALE GENOMIC DNA]</scope>
    <source>
        <strain evidence="3 4">OO99</strain>
    </source>
</reference>
<dbReference type="Proteomes" id="UP000215703">
    <property type="component" value="Chromosome"/>
</dbReference>
<dbReference type="KEGG" id="bot:CIT37_31130"/>
<feature type="modified residue" description="4-aspartylphosphate" evidence="1">
    <location>
        <position position="56"/>
    </location>
</feature>
<dbReference type="AlphaFoldDB" id="A0A2U8PEA1"/>
<dbReference type="SUPFAM" id="SSF52172">
    <property type="entry name" value="CheY-like"/>
    <property type="match status" value="1"/>
</dbReference>
<dbReference type="EMBL" id="CP029425">
    <property type="protein sequence ID" value="AWL96093.1"/>
    <property type="molecule type" value="Genomic_DNA"/>
</dbReference>
<organism evidence="3 4">
    <name type="scientific">Bradyrhizobium ottawaense</name>
    <dbReference type="NCBI Taxonomy" id="931866"/>
    <lineage>
        <taxon>Bacteria</taxon>
        <taxon>Pseudomonadati</taxon>
        <taxon>Pseudomonadota</taxon>
        <taxon>Alphaproteobacteria</taxon>
        <taxon>Hyphomicrobiales</taxon>
        <taxon>Nitrobacteraceae</taxon>
        <taxon>Bradyrhizobium</taxon>
    </lineage>
</organism>
<evidence type="ECO:0000259" key="2">
    <source>
        <dbReference type="PROSITE" id="PS50110"/>
    </source>
</evidence>
<dbReference type="RefSeq" id="WP_095424140.1">
    <property type="nucleotide sequence ID" value="NZ_CP029425.2"/>
</dbReference>
<dbReference type="InterPro" id="IPR001789">
    <property type="entry name" value="Sig_transdc_resp-reg_receiver"/>
</dbReference>
<dbReference type="GeneID" id="92967101"/>